<name>A0ABR2TYT7_9ROSI</name>
<gene>
    <name evidence="1" type="ORF">V6N11_017531</name>
</gene>
<keyword evidence="2" id="KW-1185">Reference proteome</keyword>
<sequence>MEAVRVMERLDGKWIYGSYITMSWAKRGREPAQVRTELAQTDSIAGVLGVTQPEFLDLLGRCAIGWCRLPIPNRVLAAEMRAEGINKVSVMRISGNRVLIIFNSIEERDRIVSSGVLSTWFERVENWKSTCGMEQHRVWLSVYGVPVHAWTKDTFERIAAIGGVRVSEAELFLRGPRVSRVVQGNRSDGSNSDSEDMMANSAASDVGMVQVEIGRWGSARESLGVRFMERMRVRRDRCYGGETSFGILWGRGLRAMLRLLR</sequence>
<protein>
    <recommendedName>
        <fullName evidence="3">DUF4283 domain-containing protein</fullName>
    </recommendedName>
</protein>
<dbReference type="Proteomes" id="UP001396334">
    <property type="component" value="Unassembled WGS sequence"/>
</dbReference>
<evidence type="ECO:0000313" key="2">
    <source>
        <dbReference type="Proteomes" id="UP001396334"/>
    </source>
</evidence>
<evidence type="ECO:0008006" key="3">
    <source>
        <dbReference type="Google" id="ProtNLM"/>
    </source>
</evidence>
<evidence type="ECO:0000313" key="1">
    <source>
        <dbReference type="EMBL" id="KAK9042459.1"/>
    </source>
</evidence>
<reference evidence="1 2" key="1">
    <citation type="journal article" date="2024" name="G3 (Bethesda)">
        <title>Genome assembly of Hibiscus sabdariffa L. provides insights into metabolisms of medicinal natural products.</title>
        <authorList>
            <person name="Kim T."/>
        </authorList>
    </citation>
    <scope>NUCLEOTIDE SEQUENCE [LARGE SCALE GENOMIC DNA]</scope>
    <source>
        <strain evidence="1">TK-2024</strain>
        <tissue evidence="1">Old leaves</tissue>
    </source>
</reference>
<accession>A0ABR2TYT7</accession>
<organism evidence="1 2">
    <name type="scientific">Hibiscus sabdariffa</name>
    <name type="common">roselle</name>
    <dbReference type="NCBI Taxonomy" id="183260"/>
    <lineage>
        <taxon>Eukaryota</taxon>
        <taxon>Viridiplantae</taxon>
        <taxon>Streptophyta</taxon>
        <taxon>Embryophyta</taxon>
        <taxon>Tracheophyta</taxon>
        <taxon>Spermatophyta</taxon>
        <taxon>Magnoliopsida</taxon>
        <taxon>eudicotyledons</taxon>
        <taxon>Gunneridae</taxon>
        <taxon>Pentapetalae</taxon>
        <taxon>rosids</taxon>
        <taxon>malvids</taxon>
        <taxon>Malvales</taxon>
        <taxon>Malvaceae</taxon>
        <taxon>Malvoideae</taxon>
        <taxon>Hibiscus</taxon>
    </lineage>
</organism>
<comment type="caution">
    <text evidence="1">The sequence shown here is derived from an EMBL/GenBank/DDBJ whole genome shotgun (WGS) entry which is preliminary data.</text>
</comment>
<dbReference type="EMBL" id="JBBPBN010000004">
    <property type="protein sequence ID" value="KAK9042459.1"/>
    <property type="molecule type" value="Genomic_DNA"/>
</dbReference>
<proteinExistence type="predicted"/>